<proteinExistence type="predicted"/>
<evidence type="ECO:0000313" key="2">
    <source>
        <dbReference type="Proteomes" id="UP000599074"/>
    </source>
</evidence>
<dbReference type="EMBL" id="BOON01000054">
    <property type="protein sequence ID" value="GII25598.1"/>
    <property type="molecule type" value="Genomic_DNA"/>
</dbReference>
<reference evidence="1" key="1">
    <citation type="submission" date="2021-01" db="EMBL/GenBank/DDBJ databases">
        <title>Whole genome shotgun sequence of Planosporangium mesophilum NBRC 109066.</title>
        <authorList>
            <person name="Komaki H."/>
            <person name="Tamura T."/>
        </authorList>
    </citation>
    <scope>NUCLEOTIDE SEQUENCE</scope>
    <source>
        <strain evidence="1">NBRC 109066</strain>
    </source>
</reference>
<sequence>MCTYVTEKIEVDGSSGKGPQGWFPLSHATVYVDHPVHAPQEHTLNIDFINPAAGPAARVAVELTEESALALIDAIRAALASAPPGLASAGQHR</sequence>
<keyword evidence="2" id="KW-1185">Reference proteome</keyword>
<organism evidence="1 2">
    <name type="scientific">Planosporangium mesophilum</name>
    <dbReference type="NCBI Taxonomy" id="689768"/>
    <lineage>
        <taxon>Bacteria</taxon>
        <taxon>Bacillati</taxon>
        <taxon>Actinomycetota</taxon>
        <taxon>Actinomycetes</taxon>
        <taxon>Micromonosporales</taxon>
        <taxon>Micromonosporaceae</taxon>
        <taxon>Planosporangium</taxon>
    </lineage>
</organism>
<name>A0A8J3TEY2_9ACTN</name>
<gene>
    <name evidence="1" type="ORF">Pme01_51950</name>
</gene>
<dbReference type="InterPro" id="IPR046262">
    <property type="entry name" value="DUF6295"/>
</dbReference>
<dbReference type="Proteomes" id="UP000599074">
    <property type="component" value="Unassembled WGS sequence"/>
</dbReference>
<evidence type="ECO:0000313" key="1">
    <source>
        <dbReference type="EMBL" id="GII25598.1"/>
    </source>
</evidence>
<protein>
    <submittedName>
        <fullName evidence="1">Uncharacterized protein</fullName>
    </submittedName>
</protein>
<dbReference type="RefSeq" id="WP_168115777.1">
    <property type="nucleotide sequence ID" value="NZ_BOON01000054.1"/>
</dbReference>
<accession>A0A8J3TEY2</accession>
<comment type="caution">
    <text evidence="1">The sequence shown here is derived from an EMBL/GenBank/DDBJ whole genome shotgun (WGS) entry which is preliminary data.</text>
</comment>
<dbReference type="AlphaFoldDB" id="A0A8J3TEY2"/>
<dbReference type="Pfam" id="PF19812">
    <property type="entry name" value="DUF6295"/>
    <property type="match status" value="1"/>
</dbReference>